<dbReference type="InterPro" id="IPR029071">
    <property type="entry name" value="Ubiquitin-like_domsf"/>
</dbReference>
<keyword evidence="4" id="KW-1185">Reference proteome</keyword>
<dbReference type="EMBL" id="JAEPQZ010000010">
    <property type="protein sequence ID" value="KAG2176325.1"/>
    <property type="molecule type" value="Genomic_DNA"/>
</dbReference>
<dbReference type="PANTHER" id="PTHR47795">
    <property type="entry name" value="UBIQUITIN AND WLM DOMAIN-CONTAINING METALLOPROTEASE SPCC1442.07C"/>
    <property type="match status" value="1"/>
</dbReference>
<dbReference type="OrthoDB" id="49605at2759"/>
<sequence length="313" mass="36095">MTADNLSLQISFKGALYELNDRDSQSTILDLKQHLQDLTGVPVERQKLMFKGLMKNEQTLSEAKVSQGSKIMLIGSKDEEIKQVQEIDKRVERMKTAPFHKAKVYKSGTSREDIRYNFHKISVIEEFPEPEKARKLLERLKNDRGIRHVMKQYQWSVGELTELTPFEKTILGYNRNKGELISLRLRTDDMEGFRHYDSIRKVLLHELTHNVWSEHDHRFHQLNRELEIVANPKTFDGSKLSNAEVYTPDDDEEAIDSAVTWEAGSYRLGGKTTMATSNTLTPEQMRNLRAQAATMRMTKEDVDIEHGCGSSSH</sequence>
<reference evidence="3" key="1">
    <citation type="submission" date="2020-12" db="EMBL/GenBank/DDBJ databases">
        <title>Metabolic potential, ecology and presence of endohyphal bacteria is reflected in genomic diversity of Mucoromycotina.</title>
        <authorList>
            <person name="Muszewska A."/>
            <person name="Okrasinska A."/>
            <person name="Steczkiewicz K."/>
            <person name="Drgas O."/>
            <person name="Orlowska M."/>
            <person name="Perlinska-Lenart U."/>
            <person name="Aleksandrzak-Piekarczyk T."/>
            <person name="Szatraj K."/>
            <person name="Zielenkiewicz U."/>
            <person name="Pilsyk S."/>
            <person name="Malc E."/>
            <person name="Mieczkowski P."/>
            <person name="Kruszewska J.S."/>
            <person name="Biernat P."/>
            <person name="Pawlowska J."/>
        </authorList>
    </citation>
    <scope>NUCLEOTIDE SEQUENCE</scope>
    <source>
        <strain evidence="3">WA0000067209</strain>
    </source>
</reference>
<dbReference type="PROSITE" id="PS51397">
    <property type="entry name" value="WLM"/>
    <property type="match status" value="1"/>
</dbReference>
<proteinExistence type="predicted"/>
<evidence type="ECO:0000259" key="2">
    <source>
        <dbReference type="PROSITE" id="PS51397"/>
    </source>
</evidence>
<dbReference type="SUPFAM" id="SSF54236">
    <property type="entry name" value="Ubiquitin-like"/>
    <property type="match status" value="1"/>
</dbReference>
<dbReference type="InterPro" id="IPR000626">
    <property type="entry name" value="Ubiquitin-like_dom"/>
</dbReference>
<dbReference type="InterPro" id="IPR013536">
    <property type="entry name" value="WLM_dom"/>
</dbReference>
<dbReference type="Pfam" id="PF00240">
    <property type="entry name" value="ubiquitin"/>
    <property type="match status" value="1"/>
</dbReference>
<dbReference type="PROSITE" id="PS00299">
    <property type="entry name" value="UBIQUITIN_1"/>
    <property type="match status" value="1"/>
</dbReference>
<dbReference type="Gene3D" id="3.10.20.90">
    <property type="entry name" value="Phosphatidylinositol 3-kinase Catalytic Subunit, Chain A, domain 1"/>
    <property type="match status" value="1"/>
</dbReference>
<dbReference type="AlphaFoldDB" id="A0A8H7PMB8"/>
<comment type="caution">
    <text evidence="3">The sequence shown here is derived from an EMBL/GenBank/DDBJ whole genome shotgun (WGS) entry which is preliminary data.</text>
</comment>
<dbReference type="Pfam" id="PF08325">
    <property type="entry name" value="WLM"/>
    <property type="match status" value="1"/>
</dbReference>
<dbReference type="PANTHER" id="PTHR47795:SF1">
    <property type="entry name" value="DNA-DEPENDENT METALLOPROTEASE WSS1 HOMOLOG 2"/>
    <property type="match status" value="1"/>
</dbReference>
<evidence type="ECO:0000259" key="1">
    <source>
        <dbReference type="PROSITE" id="PS50053"/>
    </source>
</evidence>
<dbReference type="PROSITE" id="PS50053">
    <property type="entry name" value="UBIQUITIN_2"/>
    <property type="match status" value="1"/>
</dbReference>
<dbReference type="GO" id="GO:0070628">
    <property type="term" value="F:proteasome binding"/>
    <property type="evidence" value="ECO:0007669"/>
    <property type="project" value="TreeGrafter"/>
</dbReference>
<protein>
    <recommendedName>
        <fullName evidence="5">WLM domain-containing protein</fullName>
    </recommendedName>
</protein>
<feature type="domain" description="WLM" evidence="2">
    <location>
        <begin position="109"/>
        <end position="298"/>
    </location>
</feature>
<dbReference type="Proteomes" id="UP000654370">
    <property type="component" value="Unassembled WGS sequence"/>
</dbReference>
<dbReference type="CDD" id="cd17047">
    <property type="entry name" value="Ubl_UBFD1"/>
    <property type="match status" value="1"/>
</dbReference>
<accession>A0A8H7PMB8</accession>
<evidence type="ECO:0000313" key="3">
    <source>
        <dbReference type="EMBL" id="KAG2176325.1"/>
    </source>
</evidence>
<organism evidence="3 4">
    <name type="scientific">Mortierella isabellina</name>
    <name type="common">Filamentous fungus</name>
    <name type="synonym">Umbelopsis isabellina</name>
    <dbReference type="NCBI Taxonomy" id="91625"/>
    <lineage>
        <taxon>Eukaryota</taxon>
        <taxon>Fungi</taxon>
        <taxon>Fungi incertae sedis</taxon>
        <taxon>Mucoromycota</taxon>
        <taxon>Mucoromycotina</taxon>
        <taxon>Umbelopsidomycetes</taxon>
        <taxon>Umbelopsidales</taxon>
        <taxon>Umbelopsidaceae</taxon>
        <taxon>Umbelopsis</taxon>
    </lineage>
</organism>
<name>A0A8H7PMB8_MORIS</name>
<feature type="domain" description="Ubiquitin-like" evidence="1">
    <location>
        <begin position="25"/>
        <end position="74"/>
    </location>
</feature>
<gene>
    <name evidence="3" type="ORF">INT43_005559</name>
</gene>
<evidence type="ECO:0000313" key="4">
    <source>
        <dbReference type="Proteomes" id="UP000654370"/>
    </source>
</evidence>
<dbReference type="InterPro" id="IPR019954">
    <property type="entry name" value="Ubiquitin_CS"/>
</dbReference>
<evidence type="ECO:0008006" key="5">
    <source>
        <dbReference type="Google" id="ProtNLM"/>
    </source>
</evidence>
<dbReference type="SMART" id="SM00213">
    <property type="entry name" value="UBQ"/>
    <property type="match status" value="1"/>
</dbReference>